<organism evidence="2 3">
    <name type="scientific">Mediterraneibacter gnavus</name>
    <name type="common">Ruminococcus gnavus</name>
    <dbReference type="NCBI Taxonomy" id="33038"/>
    <lineage>
        <taxon>Bacteria</taxon>
        <taxon>Bacillati</taxon>
        <taxon>Bacillota</taxon>
        <taxon>Clostridia</taxon>
        <taxon>Lachnospirales</taxon>
        <taxon>Lachnospiraceae</taxon>
        <taxon>Mediterraneibacter</taxon>
    </lineage>
</organism>
<feature type="transmembrane region" description="Helical" evidence="1">
    <location>
        <begin position="5"/>
        <end position="26"/>
    </location>
</feature>
<keyword evidence="1" id="KW-0472">Membrane</keyword>
<dbReference type="Proteomes" id="UP000235093">
    <property type="component" value="Unassembled WGS sequence"/>
</dbReference>
<reference evidence="2 3" key="1">
    <citation type="journal article" date="2017" name="Genome Med.">
        <title>A novel Ruminococcus gnavus clade enriched in inflammatory bowel disease patients.</title>
        <authorList>
            <person name="Hall A.B."/>
            <person name="Yassour M."/>
            <person name="Sauk J."/>
            <person name="Garner A."/>
            <person name="Jiang X."/>
            <person name="Arthur T."/>
            <person name="Lagoudas G.K."/>
            <person name="Vatanen T."/>
            <person name="Fornelos N."/>
            <person name="Wilson R."/>
            <person name="Bertha M."/>
            <person name="Cohen M."/>
            <person name="Garber J."/>
            <person name="Khalili H."/>
            <person name="Gevers D."/>
            <person name="Ananthakrishnan A.N."/>
            <person name="Kugathasan S."/>
            <person name="Lander E.S."/>
            <person name="Blainey P."/>
            <person name="Vlamakis H."/>
            <person name="Xavier R.J."/>
            <person name="Huttenhower C."/>
        </authorList>
    </citation>
    <scope>NUCLEOTIDE SEQUENCE [LARGE SCALE GENOMIC DNA]</scope>
    <source>
        <strain evidence="2 3">RJX1125</strain>
    </source>
</reference>
<protein>
    <submittedName>
        <fullName evidence="2">Uncharacterized protein</fullName>
    </submittedName>
</protein>
<sequence>MIVGLALVIIIGTICFVVAYYTFLYLGRIINALVDWVSNMASKMDAVVIVAFITGTVSIVGVIISSVVAKIIDYRKSRQDYLAKKREIPYGEFVEMIYKIQQNVKNSGSYTEEMMLEDLSRFSRQITLWGSSKVVQKWVKFRENGAKPDAGTNNLFLMEEIMNEMRKDLGLKKVKKGNLLAFFVNDIKEVLKVKK</sequence>
<proteinExistence type="predicted"/>
<accession>A0A2N5P899</accession>
<name>A0A2N5P899_MEDGN</name>
<keyword evidence="1" id="KW-0812">Transmembrane</keyword>
<dbReference type="AlphaFoldDB" id="A0A2N5P899"/>
<dbReference type="EMBL" id="NIHT01000036">
    <property type="protein sequence ID" value="PLT71357.1"/>
    <property type="molecule type" value="Genomic_DNA"/>
</dbReference>
<gene>
    <name evidence="2" type="ORF">CDL23_15045</name>
</gene>
<feature type="transmembrane region" description="Helical" evidence="1">
    <location>
        <begin position="46"/>
        <end position="69"/>
    </location>
</feature>
<keyword evidence="1" id="KW-1133">Transmembrane helix</keyword>
<comment type="caution">
    <text evidence="2">The sequence shown here is derived from an EMBL/GenBank/DDBJ whole genome shotgun (WGS) entry which is preliminary data.</text>
</comment>
<evidence type="ECO:0000313" key="2">
    <source>
        <dbReference type="EMBL" id="PLT71357.1"/>
    </source>
</evidence>
<evidence type="ECO:0000256" key="1">
    <source>
        <dbReference type="SAM" id="Phobius"/>
    </source>
</evidence>
<evidence type="ECO:0000313" key="3">
    <source>
        <dbReference type="Proteomes" id="UP000235093"/>
    </source>
</evidence>